<accession>A0AAX1NAE1</accession>
<dbReference type="EMBL" id="CP076133">
    <property type="protein sequence ID" value="QWG04187.1"/>
    <property type="molecule type" value="Genomic_DNA"/>
</dbReference>
<reference evidence="1 2" key="1">
    <citation type="submission" date="2021-05" db="EMBL/GenBank/DDBJ databases">
        <title>Comparative genomic studies on the polysaccharide-degrading batcterial strains of the Flammeovirga genus.</title>
        <authorList>
            <person name="Zewei F."/>
            <person name="Zheng Z."/>
            <person name="Yu L."/>
            <person name="Ruyue G."/>
            <person name="Yanhong M."/>
            <person name="Yuanyuan C."/>
            <person name="Jingyan G."/>
            <person name="Wenjun H."/>
        </authorList>
    </citation>
    <scope>NUCLEOTIDE SEQUENCE [LARGE SCALE GENOMIC DNA]</scope>
    <source>
        <strain evidence="1 2">NBRC:100898</strain>
    </source>
</reference>
<dbReference type="Proteomes" id="UP000678679">
    <property type="component" value="Chromosome 2"/>
</dbReference>
<protein>
    <recommendedName>
        <fullName evidence="3">Leucine-rich repeat domain-containing protein</fullName>
    </recommendedName>
</protein>
<dbReference type="RefSeq" id="WP_169663675.1">
    <property type="nucleotide sequence ID" value="NZ_CP076133.1"/>
</dbReference>
<name>A0AAX1NAE1_9BACT</name>
<evidence type="ECO:0000313" key="2">
    <source>
        <dbReference type="Proteomes" id="UP000678679"/>
    </source>
</evidence>
<dbReference type="InterPro" id="IPR032675">
    <property type="entry name" value="LRR_dom_sf"/>
</dbReference>
<sequence length="200" mass="23812">MIKYLMIKVTLLISIIVILNYQPLNAQDNVYRYVDYGCKLELPDSVFQMKNITKLFIRSPEPYIDPLKGYVEKDCYFKDLSEKVISLDKLNTIGFYRTQFESIPTVLDEIKSLENLYFYKNYGIISLKNIPKMKNLKRLSLDECTVIKVNRKIKRLKSLEVITLRFTDISEEELDKLKKYLPNVKVEFIIPEYKKYYQKT</sequence>
<dbReference type="SUPFAM" id="SSF52047">
    <property type="entry name" value="RNI-like"/>
    <property type="match status" value="1"/>
</dbReference>
<organism evidence="1 2">
    <name type="scientific">Flammeovirga yaeyamensis</name>
    <dbReference type="NCBI Taxonomy" id="367791"/>
    <lineage>
        <taxon>Bacteria</taxon>
        <taxon>Pseudomonadati</taxon>
        <taxon>Bacteroidota</taxon>
        <taxon>Cytophagia</taxon>
        <taxon>Cytophagales</taxon>
        <taxon>Flammeovirgaceae</taxon>
        <taxon>Flammeovirga</taxon>
    </lineage>
</organism>
<evidence type="ECO:0008006" key="3">
    <source>
        <dbReference type="Google" id="ProtNLM"/>
    </source>
</evidence>
<dbReference type="AlphaFoldDB" id="A0AAX1NAE1"/>
<dbReference type="Gene3D" id="3.80.10.10">
    <property type="entry name" value="Ribonuclease Inhibitor"/>
    <property type="match status" value="1"/>
</dbReference>
<keyword evidence="2" id="KW-1185">Reference proteome</keyword>
<evidence type="ECO:0000313" key="1">
    <source>
        <dbReference type="EMBL" id="QWG04187.1"/>
    </source>
</evidence>
<proteinExistence type="predicted"/>
<dbReference type="KEGG" id="fya:KMW28_25175"/>
<gene>
    <name evidence="1" type="ORF">KMW28_25175</name>
</gene>